<dbReference type="EMBL" id="HACG01000725">
    <property type="protein sequence ID" value="CEK47590.1"/>
    <property type="molecule type" value="Transcribed_RNA"/>
</dbReference>
<proteinExistence type="predicted"/>
<dbReference type="AlphaFoldDB" id="A0A0B6XWC3"/>
<protein>
    <submittedName>
        <fullName evidence="1">Uncharacterized protein</fullName>
    </submittedName>
</protein>
<evidence type="ECO:0000313" key="1">
    <source>
        <dbReference type="EMBL" id="CEK47590.1"/>
    </source>
</evidence>
<organism evidence="1">
    <name type="scientific">Arion vulgaris</name>
    <dbReference type="NCBI Taxonomy" id="1028688"/>
    <lineage>
        <taxon>Eukaryota</taxon>
        <taxon>Metazoa</taxon>
        <taxon>Spiralia</taxon>
        <taxon>Lophotrochozoa</taxon>
        <taxon>Mollusca</taxon>
        <taxon>Gastropoda</taxon>
        <taxon>Heterobranchia</taxon>
        <taxon>Euthyneura</taxon>
        <taxon>Panpulmonata</taxon>
        <taxon>Eupulmonata</taxon>
        <taxon>Stylommatophora</taxon>
        <taxon>Helicina</taxon>
        <taxon>Arionoidea</taxon>
        <taxon>Arionidae</taxon>
        <taxon>Arion</taxon>
    </lineage>
</organism>
<name>A0A0B6XWC3_9EUPU</name>
<accession>A0A0B6XWC3</accession>
<feature type="non-terminal residue" evidence="1">
    <location>
        <position position="81"/>
    </location>
</feature>
<reference evidence="1" key="1">
    <citation type="submission" date="2014-12" db="EMBL/GenBank/DDBJ databases">
        <title>Insight into the proteome of Arion vulgaris.</title>
        <authorList>
            <person name="Aradska J."/>
            <person name="Bulat T."/>
            <person name="Smidak R."/>
            <person name="Sarate P."/>
            <person name="Gangsoo J."/>
            <person name="Sialana F."/>
            <person name="Bilban M."/>
            <person name="Lubec G."/>
        </authorList>
    </citation>
    <scope>NUCLEOTIDE SEQUENCE</scope>
    <source>
        <tissue evidence="1">Skin</tissue>
    </source>
</reference>
<sequence>EAVQKNADLVKEDLKAIQKADKKEAYNQAKVLEEHTEKLQDRAEKEAKLAKKAMEDRKKLADQIAYDQKREIKDAANHEYD</sequence>
<feature type="non-terminal residue" evidence="1">
    <location>
        <position position="1"/>
    </location>
</feature>
<gene>
    <name evidence="1" type="primary">ORF1700</name>
</gene>